<keyword evidence="2" id="KW-1185">Reference proteome</keyword>
<name>A0AAN4W629_9BACT</name>
<evidence type="ECO:0000313" key="1">
    <source>
        <dbReference type="EMBL" id="GJM65012.1"/>
    </source>
</evidence>
<dbReference type="Proteomes" id="UP001310022">
    <property type="component" value="Unassembled WGS sequence"/>
</dbReference>
<reference evidence="1 2" key="1">
    <citation type="submission" date="2021-12" db="EMBL/GenBank/DDBJ databases">
        <title>Genome sequencing of bacteria with rrn-lacking chromosome and rrn-plasmid.</title>
        <authorList>
            <person name="Anda M."/>
            <person name="Iwasaki W."/>
        </authorList>
    </citation>
    <scope>NUCLEOTIDE SEQUENCE [LARGE SCALE GENOMIC DNA]</scope>
    <source>
        <strain evidence="1 2">NBRC 15940</strain>
    </source>
</reference>
<dbReference type="AlphaFoldDB" id="A0AAN4W629"/>
<gene>
    <name evidence="1" type="ORF">PEDI_55640</name>
</gene>
<comment type="caution">
    <text evidence="1">The sequence shown here is derived from an EMBL/GenBank/DDBJ whole genome shotgun (WGS) entry which is preliminary data.</text>
</comment>
<dbReference type="EMBL" id="BQKE01000010">
    <property type="protein sequence ID" value="GJM65012.1"/>
    <property type="molecule type" value="Genomic_DNA"/>
</dbReference>
<sequence>MPRRNFTGVPRSEEGAIFTEEFQVFDKALENEFFLLMVIDFSVPCGLLQVGIQLAVTNFGDDALPFDVEVLGVATAGKHQIGIHINGVVADASFSTFTTAVDVDALADIFTFNHTGAAGIIDVVEGIAIVGDGANTVFFIPGEVSVRLR</sequence>
<protein>
    <submittedName>
        <fullName evidence="1">Uncharacterized protein</fullName>
    </submittedName>
</protein>
<accession>A0AAN4W629</accession>
<proteinExistence type="predicted"/>
<organism evidence="1 2">
    <name type="scientific">Persicobacter diffluens</name>
    <dbReference type="NCBI Taxonomy" id="981"/>
    <lineage>
        <taxon>Bacteria</taxon>
        <taxon>Pseudomonadati</taxon>
        <taxon>Bacteroidota</taxon>
        <taxon>Cytophagia</taxon>
        <taxon>Cytophagales</taxon>
        <taxon>Persicobacteraceae</taxon>
        <taxon>Persicobacter</taxon>
    </lineage>
</organism>
<evidence type="ECO:0000313" key="2">
    <source>
        <dbReference type="Proteomes" id="UP001310022"/>
    </source>
</evidence>